<name>A0AAD4LXK3_9AGAM</name>
<dbReference type="AlphaFoldDB" id="A0AAD4LXK3"/>
<comment type="caution">
    <text evidence="1">The sequence shown here is derived from an EMBL/GenBank/DDBJ whole genome shotgun (WGS) entry which is preliminary data.</text>
</comment>
<gene>
    <name evidence="1" type="ORF">B0F90DRAFT_1639936</name>
</gene>
<keyword evidence="2" id="KW-1185">Reference proteome</keyword>
<sequence length="178" mass="19733">MAASQLYVLLQKGEDPFHTRFEDLDGHSAFTIQEVDGMPNTLVQLRREAPWTQKHQGVMGPGAAFFYFGPAGAPGYLIYGNAPSQPMATTLRRKRSSALHSSQYFTSRNGRLLKWKQLPNNRMECVDGKQVLAIYEAGQASRDYSALLTVSHAGLAVVTEILTTLLLSQMATVLQWQS</sequence>
<reference evidence="1" key="1">
    <citation type="journal article" date="2022" name="New Phytol.">
        <title>Evolutionary transition to the ectomycorrhizal habit in the genomes of a hyperdiverse lineage of mushroom-forming fungi.</title>
        <authorList>
            <person name="Looney B."/>
            <person name="Miyauchi S."/>
            <person name="Morin E."/>
            <person name="Drula E."/>
            <person name="Courty P.E."/>
            <person name="Kohler A."/>
            <person name="Kuo A."/>
            <person name="LaButti K."/>
            <person name="Pangilinan J."/>
            <person name="Lipzen A."/>
            <person name="Riley R."/>
            <person name="Andreopoulos W."/>
            <person name="He G."/>
            <person name="Johnson J."/>
            <person name="Nolan M."/>
            <person name="Tritt A."/>
            <person name="Barry K.W."/>
            <person name="Grigoriev I.V."/>
            <person name="Nagy L.G."/>
            <person name="Hibbett D."/>
            <person name="Henrissat B."/>
            <person name="Matheny P.B."/>
            <person name="Labbe J."/>
            <person name="Martin F.M."/>
        </authorList>
    </citation>
    <scope>NUCLEOTIDE SEQUENCE</scope>
    <source>
        <strain evidence="1">BPL690</strain>
    </source>
</reference>
<proteinExistence type="predicted"/>
<accession>A0AAD4LXK3</accession>
<evidence type="ECO:0000313" key="1">
    <source>
        <dbReference type="EMBL" id="KAI0294594.1"/>
    </source>
</evidence>
<dbReference type="Proteomes" id="UP001203297">
    <property type="component" value="Unassembled WGS sequence"/>
</dbReference>
<protein>
    <submittedName>
        <fullName evidence="1">Uncharacterized protein</fullName>
    </submittedName>
</protein>
<organism evidence="1 2">
    <name type="scientific">Multifurca ochricompacta</name>
    <dbReference type="NCBI Taxonomy" id="376703"/>
    <lineage>
        <taxon>Eukaryota</taxon>
        <taxon>Fungi</taxon>
        <taxon>Dikarya</taxon>
        <taxon>Basidiomycota</taxon>
        <taxon>Agaricomycotina</taxon>
        <taxon>Agaricomycetes</taxon>
        <taxon>Russulales</taxon>
        <taxon>Russulaceae</taxon>
        <taxon>Multifurca</taxon>
    </lineage>
</organism>
<dbReference type="EMBL" id="WTXG01000072">
    <property type="protein sequence ID" value="KAI0294594.1"/>
    <property type="molecule type" value="Genomic_DNA"/>
</dbReference>
<evidence type="ECO:0000313" key="2">
    <source>
        <dbReference type="Proteomes" id="UP001203297"/>
    </source>
</evidence>